<dbReference type="Proteomes" id="UP000600865">
    <property type="component" value="Unassembled WGS sequence"/>
</dbReference>
<evidence type="ECO:0000256" key="1">
    <source>
        <dbReference type="ARBA" id="ARBA00044755"/>
    </source>
</evidence>
<evidence type="ECO:0000313" key="3">
    <source>
        <dbReference type="EMBL" id="GGX59246.1"/>
    </source>
</evidence>
<dbReference type="InterPro" id="IPR007607">
    <property type="entry name" value="BacA/B"/>
</dbReference>
<feature type="region of interest" description="Disordered" evidence="2">
    <location>
        <begin position="1"/>
        <end position="30"/>
    </location>
</feature>
<dbReference type="Pfam" id="PF04519">
    <property type="entry name" value="Bactofilin"/>
    <property type="match status" value="1"/>
</dbReference>
<dbReference type="AlphaFoldDB" id="A0A918KD95"/>
<dbReference type="PANTHER" id="PTHR35024:SF4">
    <property type="entry name" value="POLYMER-FORMING CYTOSKELETAL PROTEIN"/>
    <property type="match status" value="1"/>
</dbReference>
<protein>
    <recommendedName>
        <fullName evidence="5">Polymer-forming cytoskeletal protein</fullName>
    </recommendedName>
</protein>
<comment type="similarity">
    <text evidence="1">Belongs to the bactofilin family.</text>
</comment>
<reference evidence="3 4" key="1">
    <citation type="journal article" date="2014" name="Int. J. Syst. Evol. Microbiol.">
        <title>Complete genome sequence of Corynebacterium casei LMG S-19264T (=DSM 44701T), isolated from a smear-ripened cheese.</title>
        <authorList>
            <consortium name="US DOE Joint Genome Institute (JGI-PGF)"/>
            <person name="Walter F."/>
            <person name="Albersmeier A."/>
            <person name="Kalinowski J."/>
            <person name="Ruckert C."/>
        </authorList>
    </citation>
    <scope>NUCLEOTIDE SEQUENCE [LARGE SCALE GENOMIC DNA]</scope>
    <source>
        <strain evidence="3 4">KCTC 23968</strain>
    </source>
</reference>
<evidence type="ECO:0008006" key="5">
    <source>
        <dbReference type="Google" id="ProtNLM"/>
    </source>
</evidence>
<feature type="compositionally biased region" description="Low complexity" evidence="2">
    <location>
        <begin position="12"/>
        <end position="28"/>
    </location>
</feature>
<gene>
    <name evidence="3" type="ORF">GCM10011309_06090</name>
</gene>
<evidence type="ECO:0000256" key="2">
    <source>
        <dbReference type="SAM" id="MobiDB-lite"/>
    </source>
</evidence>
<organism evidence="3 4">
    <name type="scientific">Litorimonas cladophorae</name>
    <dbReference type="NCBI Taxonomy" id="1220491"/>
    <lineage>
        <taxon>Bacteria</taxon>
        <taxon>Pseudomonadati</taxon>
        <taxon>Pseudomonadota</taxon>
        <taxon>Alphaproteobacteria</taxon>
        <taxon>Maricaulales</taxon>
        <taxon>Robiginitomaculaceae</taxon>
    </lineage>
</organism>
<comment type="caution">
    <text evidence="3">The sequence shown here is derived from an EMBL/GenBank/DDBJ whole genome shotgun (WGS) entry which is preliminary data.</text>
</comment>
<feature type="compositionally biased region" description="Polar residues" evidence="2">
    <location>
        <begin position="1"/>
        <end position="11"/>
    </location>
</feature>
<accession>A0A918KD95</accession>
<dbReference type="EMBL" id="BMYV01000001">
    <property type="protein sequence ID" value="GGX59246.1"/>
    <property type="molecule type" value="Genomic_DNA"/>
</dbReference>
<evidence type="ECO:0000313" key="4">
    <source>
        <dbReference type="Proteomes" id="UP000600865"/>
    </source>
</evidence>
<dbReference type="RefSeq" id="WP_189581113.1">
    <property type="nucleotide sequence ID" value="NZ_BMYV01000001.1"/>
</dbReference>
<keyword evidence="4" id="KW-1185">Reference proteome</keyword>
<sequence length="145" mass="14830">MFNKTNSPSGTPSASKAQAPAAAPRMSSNNAPSILGRDIVITGDIKTDGDVQIDGRLDGNITAGTVTIGEQGAVNGKIVAQNVHIRGKVTGKVESLVVELSETANVQADLVQDQLMIANGAFFDGKCARKSASPTPIKAAAKKSA</sequence>
<dbReference type="PANTHER" id="PTHR35024">
    <property type="entry name" value="HYPOTHETICAL CYTOSOLIC PROTEIN"/>
    <property type="match status" value="1"/>
</dbReference>
<proteinExistence type="inferred from homology"/>
<name>A0A918KD95_9PROT</name>